<evidence type="ECO:0000259" key="3">
    <source>
        <dbReference type="PROSITE" id="PS50048"/>
    </source>
</evidence>
<feature type="compositionally biased region" description="Basic and acidic residues" evidence="2">
    <location>
        <begin position="276"/>
        <end position="291"/>
    </location>
</feature>
<feature type="region of interest" description="Disordered" evidence="2">
    <location>
        <begin position="675"/>
        <end position="703"/>
    </location>
</feature>
<dbReference type="Gene3D" id="4.10.240.10">
    <property type="entry name" value="Zn(2)-C6 fungal-type DNA-binding domain"/>
    <property type="match status" value="1"/>
</dbReference>
<sequence>MRPPSQPVGANGATVTSTPSPLSSSSNSVGSPANASTSAAATAASTAMATTPATATGLAPQRPRRTNAKRSCLECRSKKARCELPNLHVPSSRQPVPDHQRCHRCSVLQIDCVVWDGDRKRTPRLPPPPPTSDLDTLAAAADARPAKRSRPSSPGNPACRSSSHSTPHGLEAGAGRNDGGAGPIRSRRSRSNSSVLRDQPASSHATTLASLLRSPSMAADAADSIPTSPAAVSAAAGTTARDLLFFGPPRRPSSADPDGHRHPSDSHAPYGDGPDDDGRADRGPPTADRRPSLRAPHLHHGDGRRSLDPWPATAATAASADEDHDGGRKSVWSPFSVLLGYASTQDAFLAHLLERIASPAPSLGVIDIVDTLDEQTCLSLEPHLEPYLCWHPHMPLLGTAFVEHRQHPTKSSSLLLVTLALLAVRHREPLSGPLPRQLSGAVDRLGSQVLVSTPRSFHTAVALELLVAHEPALVGTAAAGPSIQDQALRGRDLAGQNLVAAALNICRDVGIDEAPHRVAALLDLSARTPEQQRQVERLAASASLWISLRLWEGHYALIRPLIRPLTDLEGLSRSAQLLVRRDSVGDEIVPKPQRDPSAPGADDRASAAATEELERSAGRTLLAFRMRGMASFHAALSSIETVIHHYNENRAGVEPDRSSSGGDRAGRDWVDADHANDHEHHHDHNPKQRDRTSTSPQRRKAAMRQRIVDVVLEAYERRKADHDAQRTAMAVFVRNGVGLLVEAWCQIESTSLYSRLGLLGNLALYSGQLSHAFSPKSLMRALISSPELREPLYKVGAQHTQLASMAVSSFVLFDRPLTAVQPFRFAGVPSEGAVEATGAPACLTAAFIVDACKAFIEGIACALQIYGRPYDESDQQIILMAQAHRRLYESDSNHLVFSRASASGAKLGLRAAEAERSDGDGGGGGGGHLETMSISQTAAEYVRQMTGLMEKWRLAATIHRWAPARLVEDDPGRPDIEATEAIAAASDSARGRRSAARAGLAGAAGAGPAPGATPSVSSPTSDTLPASSSSAAAHAASAATFAAPADAWRVNRARDEAVVGGSGHSGFAFQMPIEGTGAGGGGNGNIGVDGATWTSPLGPGWLTTPLAAAPMSDRTPSSGYWQPDPTDQYEFQEWAFGQGGASMLPADIASSLHDVPPGLDSLFEDLFPSSATGAAPAMAPPSSATHAAPSHDGFGMIHHRSGGGGDFQHHHDMGRTMR</sequence>
<dbReference type="CDD" id="cd00067">
    <property type="entry name" value="GAL4"/>
    <property type="match status" value="1"/>
</dbReference>
<feature type="compositionally biased region" description="Low complexity" evidence="2">
    <location>
        <begin position="132"/>
        <end position="143"/>
    </location>
</feature>
<dbReference type="InterPro" id="IPR050797">
    <property type="entry name" value="Carb_Metab_Trans_Reg"/>
</dbReference>
<feature type="region of interest" description="Disordered" evidence="2">
    <location>
        <begin position="983"/>
        <end position="1029"/>
    </location>
</feature>
<dbReference type="GO" id="GO:0008270">
    <property type="term" value="F:zinc ion binding"/>
    <property type="evidence" value="ECO:0007669"/>
    <property type="project" value="InterPro"/>
</dbReference>
<evidence type="ECO:0000256" key="2">
    <source>
        <dbReference type="SAM" id="MobiDB-lite"/>
    </source>
</evidence>
<dbReference type="InterPro" id="IPR036864">
    <property type="entry name" value="Zn2-C6_fun-type_DNA-bd_sf"/>
</dbReference>
<feature type="compositionally biased region" description="Basic and acidic residues" evidence="2">
    <location>
        <begin position="675"/>
        <end position="692"/>
    </location>
</feature>
<dbReference type="SUPFAM" id="SSF57701">
    <property type="entry name" value="Zn2/Cys6 DNA-binding domain"/>
    <property type="match status" value="1"/>
</dbReference>
<evidence type="ECO:0000313" key="4">
    <source>
        <dbReference type="EMBL" id="EPQ25751.1"/>
    </source>
</evidence>
<evidence type="ECO:0000256" key="1">
    <source>
        <dbReference type="ARBA" id="ARBA00023242"/>
    </source>
</evidence>
<keyword evidence="1" id="KW-0539">Nucleus</keyword>
<feature type="compositionally biased region" description="Low complexity" evidence="2">
    <location>
        <begin position="13"/>
        <end position="56"/>
    </location>
</feature>
<dbReference type="Proteomes" id="UP000053664">
    <property type="component" value="Unassembled WGS sequence"/>
</dbReference>
<evidence type="ECO:0000313" key="5">
    <source>
        <dbReference type="Proteomes" id="UP000053664"/>
    </source>
</evidence>
<dbReference type="eggNOG" id="ENOG502SF1A">
    <property type="taxonomic scope" value="Eukaryota"/>
</dbReference>
<dbReference type="AlphaFoldDB" id="A0A061H535"/>
<dbReference type="PANTHER" id="PTHR31668:SF30">
    <property type="entry name" value="ZN(II)2CYS6 TRANSCRIPTION FACTOR (EUROFUNG)"/>
    <property type="match status" value="1"/>
</dbReference>
<feature type="compositionally biased region" description="Low complexity" evidence="2">
    <location>
        <begin position="996"/>
        <end position="1029"/>
    </location>
</feature>
<dbReference type="RefSeq" id="XP_007882355.1">
    <property type="nucleotide sequence ID" value="XM_007884164.1"/>
</dbReference>
<dbReference type="OrthoDB" id="2595934at2759"/>
<feature type="region of interest" description="Disordered" evidence="2">
    <location>
        <begin position="118"/>
        <end position="207"/>
    </location>
</feature>
<feature type="region of interest" description="Disordered" evidence="2">
    <location>
        <begin position="651"/>
        <end position="670"/>
    </location>
</feature>
<feature type="region of interest" description="Disordered" evidence="2">
    <location>
        <begin position="586"/>
        <end position="612"/>
    </location>
</feature>
<dbReference type="PANTHER" id="PTHR31668">
    <property type="entry name" value="GLUCOSE TRANSPORT TRANSCRIPTION REGULATOR RGT1-RELATED-RELATED"/>
    <property type="match status" value="1"/>
</dbReference>
<proteinExistence type="predicted"/>
<feature type="region of interest" description="Disordered" evidence="2">
    <location>
        <begin position="244"/>
        <end position="327"/>
    </location>
</feature>
<reference evidence="4 5" key="1">
    <citation type="journal article" date="2013" name="Plant Cell">
        <title>The transition from a phytopathogenic smut ancestor to an anamorphic biocontrol agent deciphered by comparative whole-genome analysis.</title>
        <authorList>
            <person name="Lefebvre F."/>
            <person name="Joly D.L."/>
            <person name="Labbe C."/>
            <person name="Teichmann B."/>
            <person name="Linning R."/>
            <person name="Belzile F."/>
            <person name="Bakkeren G."/>
            <person name="Belanger R.R."/>
        </authorList>
    </citation>
    <scope>NUCLEOTIDE SEQUENCE [LARGE SCALE GENOMIC DNA]</scope>
    <source>
        <strain evidence="4 5">PF-1</strain>
    </source>
</reference>
<dbReference type="GO" id="GO:0000981">
    <property type="term" value="F:DNA-binding transcription factor activity, RNA polymerase II-specific"/>
    <property type="evidence" value="ECO:0007669"/>
    <property type="project" value="InterPro"/>
</dbReference>
<protein>
    <recommendedName>
        <fullName evidence="3">Zn(2)-C6 fungal-type domain-containing protein</fullName>
    </recommendedName>
</protein>
<organism evidence="4 5">
    <name type="scientific">Pseudozyma flocculosa PF-1</name>
    <dbReference type="NCBI Taxonomy" id="1277687"/>
    <lineage>
        <taxon>Eukaryota</taxon>
        <taxon>Fungi</taxon>
        <taxon>Dikarya</taxon>
        <taxon>Basidiomycota</taxon>
        <taxon>Ustilaginomycotina</taxon>
        <taxon>Ustilaginomycetes</taxon>
        <taxon>Ustilaginales</taxon>
        <taxon>Ustilaginaceae</taxon>
        <taxon>Pseudozyma</taxon>
    </lineage>
</organism>
<dbReference type="PROSITE" id="PS50048">
    <property type="entry name" value="ZN2_CY6_FUNGAL_2"/>
    <property type="match status" value="1"/>
</dbReference>
<accession>A0A061H535</accession>
<dbReference type="EMBL" id="KE361650">
    <property type="protein sequence ID" value="EPQ25751.1"/>
    <property type="molecule type" value="Genomic_DNA"/>
</dbReference>
<feature type="domain" description="Zn(2)-C6 fungal-type" evidence="3">
    <location>
        <begin position="71"/>
        <end position="114"/>
    </location>
</feature>
<feature type="region of interest" description="Disordered" evidence="2">
    <location>
        <begin position="1"/>
        <end position="72"/>
    </location>
</feature>
<dbReference type="KEGG" id="pfp:PFL1_06618"/>
<feature type="region of interest" description="Disordered" evidence="2">
    <location>
        <begin position="911"/>
        <end position="930"/>
    </location>
</feature>
<dbReference type="GeneID" id="19320690"/>
<gene>
    <name evidence="4" type="ORF">PFL1_06618</name>
</gene>
<dbReference type="InterPro" id="IPR001138">
    <property type="entry name" value="Zn2Cys6_DnaBD"/>
</dbReference>
<name>A0A061H535_9BASI</name>
<dbReference type="HOGENOM" id="CLU_268968_0_0_1"/>